<accession>A0ABV1KNQ4</accession>
<evidence type="ECO:0000313" key="2">
    <source>
        <dbReference type="Proteomes" id="UP001493487"/>
    </source>
</evidence>
<gene>
    <name evidence="1" type="ORF">QJS35_04830</name>
</gene>
<dbReference type="Proteomes" id="UP001493487">
    <property type="component" value="Unassembled WGS sequence"/>
</dbReference>
<name>A0ABV1KNQ4_9BACL</name>
<proteinExistence type="predicted"/>
<protein>
    <submittedName>
        <fullName evidence="1">Uncharacterized protein</fullName>
    </submittedName>
</protein>
<dbReference type="EMBL" id="JASKHM010000002">
    <property type="protein sequence ID" value="MEQ4481716.1"/>
    <property type="molecule type" value="Genomic_DNA"/>
</dbReference>
<dbReference type="RefSeq" id="WP_232183519.1">
    <property type="nucleotide sequence ID" value="NZ_JAIOAP010000002.1"/>
</dbReference>
<evidence type="ECO:0000313" key="1">
    <source>
        <dbReference type="EMBL" id="MEQ4481716.1"/>
    </source>
</evidence>
<reference evidence="1 2" key="1">
    <citation type="journal article" date="2023" name="Genome Announc.">
        <title>Pan-Genome Analyses of the Genus Cohnella and Proposal of the Novel Species Cohnella silvisoli sp. nov., Isolated from Forest Soil.</title>
        <authorList>
            <person name="Wang C."/>
            <person name="Mao L."/>
            <person name="Bao G."/>
            <person name="Zhu H."/>
        </authorList>
    </citation>
    <scope>NUCLEOTIDE SEQUENCE [LARGE SCALE GENOMIC DNA]</scope>
    <source>
        <strain evidence="1 2">NL03-T5-1</strain>
    </source>
</reference>
<organism evidence="1 2">
    <name type="scientific">Cohnella silvisoli</name>
    <dbReference type="NCBI Taxonomy" id="2873699"/>
    <lineage>
        <taxon>Bacteria</taxon>
        <taxon>Bacillati</taxon>
        <taxon>Bacillota</taxon>
        <taxon>Bacilli</taxon>
        <taxon>Bacillales</taxon>
        <taxon>Paenibacillaceae</taxon>
        <taxon>Cohnella</taxon>
    </lineage>
</organism>
<sequence>MKMRVSVAEFQPNQQLTYEVSNAAETVRILFCRLYSNDLKRSGVTWEADTCLSN</sequence>
<comment type="caution">
    <text evidence="1">The sequence shown here is derived from an EMBL/GenBank/DDBJ whole genome shotgun (WGS) entry which is preliminary data.</text>
</comment>
<keyword evidence="2" id="KW-1185">Reference proteome</keyword>